<protein>
    <submittedName>
        <fullName evidence="1">Uncharacterized protein</fullName>
    </submittedName>
</protein>
<sequence length="175" mass="18637">MPLPVARSRDEAFLYLDLSPCACGSADTAWESGLVTVAGEPVSRYTGTCSGCGAAREFLFGLPEREVAPTRFPAFGGPEPSRLLDAGEWLWVADTVAGNAPAGGPDEAAPVLAVAVAAMEEVVKFVPPGQDEVPGEAFWTERGRRVRDAGPGRFRLDRLLVVRDAYRSLATQKTT</sequence>
<comment type="caution">
    <text evidence="1">The sequence shown here is derived from an EMBL/GenBank/DDBJ whole genome shotgun (WGS) entry which is preliminary data.</text>
</comment>
<dbReference type="Proteomes" id="UP000576393">
    <property type="component" value="Unassembled WGS sequence"/>
</dbReference>
<keyword evidence="2" id="KW-1185">Reference proteome</keyword>
<dbReference type="RefSeq" id="WP_179822111.1">
    <property type="nucleotide sequence ID" value="NZ_JACCCO010000001.1"/>
</dbReference>
<dbReference type="EMBL" id="JACCCO010000001">
    <property type="protein sequence ID" value="NYF41381.1"/>
    <property type="molecule type" value="Genomic_DNA"/>
</dbReference>
<dbReference type="AlphaFoldDB" id="A0A852V510"/>
<gene>
    <name evidence="1" type="ORF">HDA43_003540</name>
</gene>
<reference evidence="1 2" key="1">
    <citation type="submission" date="2020-07" db="EMBL/GenBank/DDBJ databases">
        <title>Sequencing the genomes of 1000 actinobacteria strains.</title>
        <authorList>
            <person name="Klenk H.-P."/>
        </authorList>
    </citation>
    <scope>NUCLEOTIDE SEQUENCE [LARGE SCALE GENOMIC DNA]</scope>
    <source>
        <strain evidence="1 2">DSM 45763</strain>
    </source>
</reference>
<evidence type="ECO:0000313" key="2">
    <source>
        <dbReference type="Proteomes" id="UP000576393"/>
    </source>
</evidence>
<name>A0A852V510_9ACTN</name>
<accession>A0A852V510</accession>
<evidence type="ECO:0000313" key="1">
    <source>
        <dbReference type="EMBL" id="NYF41381.1"/>
    </source>
</evidence>
<proteinExistence type="predicted"/>
<organism evidence="1 2">
    <name type="scientific">Streptosporangium sandarakinum</name>
    <dbReference type="NCBI Taxonomy" id="1260955"/>
    <lineage>
        <taxon>Bacteria</taxon>
        <taxon>Bacillati</taxon>
        <taxon>Actinomycetota</taxon>
        <taxon>Actinomycetes</taxon>
        <taxon>Streptosporangiales</taxon>
        <taxon>Streptosporangiaceae</taxon>
        <taxon>Streptosporangium</taxon>
    </lineage>
</organism>